<dbReference type="AlphaFoldDB" id="A0A2I0I7Y9"/>
<sequence length="303" mass="33917">MADSENLLLEAAGRTGASPRKRRSLQHIEGDVKVGIWFVEAILGKITLTMAAVIWGGSHRDLKSFCRRDLNLRRYTVIRAAWRVMKTMGARILGRENEEASQAPSTGRIQSSTCSADRAAAKDGALNKLRAKRLKQRGISSLTIKGSSDNCDFSLSGEITLLPVSITSFRVIAKLSRSKIKSSGVNTCEGLAQPMWNSCYESGRPAASQVHFTINGNNYNLGYYLADDIYPRWATFVKTIPRPQSQKSKFFTKTQESAWKDVEDAFRVLKARFAIIRDPARSWSQEKFGLIMRACMIFVEQDH</sequence>
<feature type="compositionally biased region" description="Polar residues" evidence="1">
    <location>
        <begin position="100"/>
        <end position="114"/>
    </location>
</feature>
<accession>A0A2I0I7Y9</accession>
<dbReference type="PANTHER" id="PTHR47150:SF5">
    <property type="entry name" value="OS07G0546750 PROTEIN"/>
    <property type="match status" value="1"/>
</dbReference>
<keyword evidence="3" id="KW-1185">Reference proteome</keyword>
<evidence type="ECO:0000256" key="1">
    <source>
        <dbReference type="SAM" id="MobiDB-lite"/>
    </source>
</evidence>
<gene>
    <name evidence="2" type="ORF">CRG98_039491</name>
</gene>
<protein>
    <submittedName>
        <fullName evidence="2">Uncharacterized protein</fullName>
    </submittedName>
</protein>
<evidence type="ECO:0000313" key="2">
    <source>
        <dbReference type="EMBL" id="PKI40119.1"/>
    </source>
</evidence>
<proteinExistence type="predicted"/>
<dbReference type="Proteomes" id="UP000233551">
    <property type="component" value="Unassembled WGS sequence"/>
</dbReference>
<reference evidence="2 3" key="1">
    <citation type="submission" date="2017-11" db="EMBL/GenBank/DDBJ databases">
        <title>De-novo sequencing of pomegranate (Punica granatum L.) genome.</title>
        <authorList>
            <person name="Akparov Z."/>
            <person name="Amiraslanov A."/>
            <person name="Hajiyeva S."/>
            <person name="Abbasov M."/>
            <person name="Kaur K."/>
            <person name="Hamwieh A."/>
            <person name="Solovyev V."/>
            <person name="Salamov A."/>
            <person name="Braich B."/>
            <person name="Kosarev P."/>
            <person name="Mahmoud A."/>
            <person name="Hajiyev E."/>
            <person name="Babayeva S."/>
            <person name="Izzatullayeva V."/>
            <person name="Mammadov A."/>
            <person name="Mammadov A."/>
            <person name="Sharifova S."/>
            <person name="Ojaghi J."/>
            <person name="Eynullazada K."/>
            <person name="Bayramov B."/>
            <person name="Abdulazimova A."/>
            <person name="Shahmuradov I."/>
        </authorList>
    </citation>
    <scope>NUCLEOTIDE SEQUENCE [LARGE SCALE GENOMIC DNA]</scope>
    <source>
        <strain evidence="3">cv. AG2017</strain>
        <tissue evidence="2">Leaf</tissue>
    </source>
</reference>
<organism evidence="2 3">
    <name type="scientific">Punica granatum</name>
    <name type="common">Pomegranate</name>
    <dbReference type="NCBI Taxonomy" id="22663"/>
    <lineage>
        <taxon>Eukaryota</taxon>
        <taxon>Viridiplantae</taxon>
        <taxon>Streptophyta</taxon>
        <taxon>Embryophyta</taxon>
        <taxon>Tracheophyta</taxon>
        <taxon>Spermatophyta</taxon>
        <taxon>Magnoliopsida</taxon>
        <taxon>eudicotyledons</taxon>
        <taxon>Gunneridae</taxon>
        <taxon>Pentapetalae</taxon>
        <taxon>rosids</taxon>
        <taxon>malvids</taxon>
        <taxon>Myrtales</taxon>
        <taxon>Lythraceae</taxon>
        <taxon>Punica</taxon>
    </lineage>
</organism>
<name>A0A2I0I7Y9_PUNGR</name>
<dbReference type="Pfam" id="PF04827">
    <property type="entry name" value="Plant_tran"/>
    <property type="match status" value="1"/>
</dbReference>
<dbReference type="STRING" id="22663.A0A2I0I7Y9"/>
<dbReference type="EMBL" id="PGOL01003664">
    <property type="protein sequence ID" value="PKI40119.1"/>
    <property type="molecule type" value="Genomic_DNA"/>
</dbReference>
<dbReference type="PANTHER" id="PTHR47150">
    <property type="entry name" value="OS12G0169200 PROTEIN"/>
    <property type="match status" value="1"/>
</dbReference>
<comment type="caution">
    <text evidence="2">The sequence shown here is derived from an EMBL/GenBank/DDBJ whole genome shotgun (WGS) entry which is preliminary data.</text>
</comment>
<feature type="region of interest" description="Disordered" evidence="1">
    <location>
        <begin position="95"/>
        <end position="114"/>
    </location>
</feature>
<evidence type="ECO:0000313" key="3">
    <source>
        <dbReference type="Proteomes" id="UP000233551"/>
    </source>
</evidence>
<dbReference type="InterPro" id="IPR006912">
    <property type="entry name" value="Harbinger_derived_prot"/>
</dbReference>